<evidence type="ECO:0000313" key="1">
    <source>
        <dbReference type="EMBL" id="GIX77966.1"/>
    </source>
</evidence>
<accession>A0AAV4N2T3</accession>
<organism evidence="1 2">
    <name type="scientific">Caerostris darwini</name>
    <dbReference type="NCBI Taxonomy" id="1538125"/>
    <lineage>
        <taxon>Eukaryota</taxon>
        <taxon>Metazoa</taxon>
        <taxon>Ecdysozoa</taxon>
        <taxon>Arthropoda</taxon>
        <taxon>Chelicerata</taxon>
        <taxon>Arachnida</taxon>
        <taxon>Araneae</taxon>
        <taxon>Araneomorphae</taxon>
        <taxon>Entelegynae</taxon>
        <taxon>Araneoidea</taxon>
        <taxon>Araneidae</taxon>
        <taxon>Caerostris</taxon>
    </lineage>
</organism>
<evidence type="ECO:0000313" key="2">
    <source>
        <dbReference type="Proteomes" id="UP001054837"/>
    </source>
</evidence>
<dbReference type="EMBL" id="BPLQ01001060">
    <property type="protein sequence ID" value="GIX77966.1"/>
    <property type="molecule type" value="Genomic_DNA"/>
</dbReference>
<reference evidence="1 2" key="1">
    <citation type="submission" date="2021-06" db="EMBL/GenBank/DDBJ databases">
        <title>Caerostris darwini draft genome.</title>
        <authorList>
            <person name="Kono N."/>
            <person name="Arakawa K."/>
        </authorList>
    </citation>
    <scope>NUCLEOTIDE SEQUENCE [LARGE SCALE GENOMIC DNA]</scope>
</reference>
<protein>
    <submittedName>
        <fullName evidence="1">Uncharacterized protein</fullName>
    </submittedName>
</protein>
<keyword evidence="2" id="KW-1185">Reference proteome</keyword>
<proteinExistence type="predicted"/>
<dbReference type="AlphaFoldDB" id="A0AAV4N2T3"/>
<comment type="caution">
    <text evidence="1">The sequence shown here is derived from an EMBL/GenBank/DDBJ whole genome shotgun (WGS) entry which is preliminary data.</text>
</comment>
<dbReference type="Proteomes" id="UP001054837">
    <property type="component" value="Unassembled WGS sequence"/>
</dbReference>
<sequence length="77" mass="8757">MSDPFVFPYGAEIAKRRNRDCFPEESLAANRIKHKRALARRQFDFFGVSPSLKAVLEDRSVASVSPPITKKYKIGFP</sequence>
<name>A0AAV4N2T3_9ARAC</name>
<gene>
    <name evidence="1" type="ORF">CDAR_601571</name>
</gene>